<accession>A0A423TMU8</accession>
<keyword evidence="1" id="KW-0175">Coiled coil</keyword>
<reference evidence="3 4" key="1">
    <citation type="submission" date="2018-04" db="EMBL/GenBank/DDBJ databases">
        <authorList>
            <person name="Zhang X."/>
            <person name="Yuan J."/>
            <person name="Li F."/>
            <person name="Xiang J."/>
        </authorList>
    </citation>
    <scope>NUCLEOTIDE SEQUENCE [LARGE SCALE GENOMIC DNA]</scope>
    <source>
        <tissue evidence="3">Muscle</tissue>
    </source>
</reference>
<comment type="caution">
    <text evidence="3">The sequence shown here is derived from an EMBL/GenBank/DDBJ whole genome shotgun (WGS) entry which is preliminary data.</text>
</comment>
<organism evidence="3 4">
    <name type="scientific">Penaeus vannamei</name>
    <name type="common">Whiteleg shrimp</name>
    <name type="synonym">Litopenaeus vannamei</name>
    <dbReference type="NCBI Taxonomy" id="6689"/>
    <lineage>
        <taxon>Eukaryota</taxon>
        <taxon>Metazoa</taxon>
        <taxon>Ecdysozoa</taxon>
        <taxon>Arthropoda</taxon>
        <taxon>Crustacea</taxon>
        <taxon>Multicrustacea</taxon>
        <taxon>Malacostraca</taxon>
        <taxon>Eumalacostraca</taxon>
        <taxon>Eucarida</taxon>
        <taxon>Decapoda</taxon>
        <taxon>Dendrobranchiata</taxon>
        <taxon>Penaeoidea</taxon>
        <taxon>Penaeidae</taxon>
        <taxon>Penaeus</taxon>
    </lineage>
</organism>
<evidence type="ECO:0000313" key="3">
    <source>
        <dbReference type="EMBL" id="ROT77789.1"/>
    </source>
</evidence>
<evidence type="ECO:0000256" key="2">
    <source>
        <dbReference type="SAM" id="MobiDB-lite"/>
    </source>
</evidence>
<reference evidence="3 4" key="2">
    <citation type="submission" date="2019-01" db="EMBL/GenBank/DDBJ databases">
        <title>The decoding of complex shrimp genome reveals the adaptation for benthos swimmer, frequently molting mechanism and breeding impact on genome.</title>
        <authorList>
            <person name="Sun Y."/>
            <person name="Gao Y."/>
            <person name="Yu Y."/>
        </authorList>
    </citation>
    <scope>NUCLEOTIDE SEQUENCE [LARGE SCALE GENOMIC DNA]</scope>
    <source>
        <tissue evidence="3">Muscle</tissue>
    </source>
</reference>
<feature type="coiled-coil region" evidence="1">
    <location>
        <begin position="254"/>
        <end position="396"/>
    </location>
</feature>
<dbReference type="AlphaFoldDB" id="A0A423TMU8"/>
<feature type="coiled-coil region" evidence="1">
    <location>
        <begin position="99"/>
        <end position="194"/>
    </location>
</feature>
<feature type="compositionally biased region" description="Polar residues" evidence="2">
    <location>
        <begin position="456"/>
        <end position="468"/>
    </location>
</feature>
<feature type="coiled-coil region" evidence="1">
    <location>
        <begin position="15"/>
        <end position="49"/>
    </location>
</feature>
<dbReference type="OrthoDB" id="295078at2759"/>
<proteinExistence type="predicted"/>
<dbReference type="EMBL" id="QCYY01001477">
    <property type="protein sequence ID" value="ROT77789.1"/>
    <property type="molecule type" value="Genomic_DNA"/>
</dbReference>
<sequence length="510" mass="58518">MKKMEKEYTAMKTKEQEELVELKRLRTENRLLRQRIDCLEAESSALADRLIQGQRELAALRQHDGETMEHLRDARDKIRKLTGMIEENYSSHESSMAELMIKEEELTQKEELVKCLQEELVQVRLKTAEAEATIRDLRARIQELEEEQKKLREATPDHSVAHLQEELIAVRLREAEANLALKDLRHRVQELTQLWTKHVQDQHGDKSEAAKADATSTPSKKLGGLFWDRSNEAAKLEEELMTTKLHETAAVAELKEARLKVMELETAVQVSTNQMKRQEEENKRLQESLDTAEATIRTMQSQLGEHKRKYTDLESQMKEEKMLARIREAEKSQSLAELTQKISSLEYKNQELVTEGEVSRVSGSESDQVPRLQDKVAELKSEIARLTAINRRLTRTVSMQRLDVVSGPESDAEDTEDLRLNLDEVDSLPKKVDSVTREENGHIDYLSEEGRVRIPSVTSDRSTPSPTRETVGRKKSQTLADAFLEQLPEVRNCDDAYQNGSATHEEREAC</sequence>
<evidence type="ECO:0000313" key="4">
    <source>
        <dbReference type="Proteomes" id="UP000283509"/>
    </source>
</evidence>
<evidence type="ECO:0000256" key="1">
    <source>
        <dbReference type="SAM" id="Coils"/>
    </source>
</evidence>
<dbReference type="Proteomes" id="UP000283509">
    <property type="component" value="Unassembled WGS sequence"/>
</dbReference>
<feature type="region of interest" description="Disordered" evidence="2">
    <location>
        <begin position="450"/>
        <end position="477"/>
    </location>
</feature>
<name>A0A423TMU8_PENVA</name>
<dbReference type="STRING" id="6689.A0A423TMU8"/>
<gene>
    <name evidence="3" type="ORF">C7M84_003513</name>
</gene>
<keyword evidence="4" id="KW-1185">Reference proteome</keyword>
<protein>
    <submittedName>
        <fullName evidence="3">TBC1 domain family member</fullName>
    </submittedName>
</protein>